<dbReference type="InterPro" id="IPR038763">
    <property type="entry name" value="DHH_sf"/>
</dbReference>
<dbReference type="SUPFAM" id="SSF64182">
    <property type="entry name" value="DHH phosphoesterases"/>
    <property type="match status" value="1"/>
</dbReference>
<dbReference type="EMBL" id="JBHSXL010000009">
    <property type="protein sequence ID" value="MFC6893392.1"/>
    <property type="molecule type" value="Genomic_DNA"/>
</dbReference>
<reference evidence="3 4" key="1">
    <citation type="journal article" date="2019" name="Int. J. Syst. Evol. Microbiol.">
        <title>The Global Catalogue of Microorganisms (GCM) 10K type strain sequencing project: providing services to taxonomists for standard genome sequencing and annotation.</title>
        <authorList>
            <consortium name="The Broad Institute Genomics Platform"/>
            <consortium name="The Broad Institute Genome Sequencing Center for Infectious Disease"/>
            <person name="Wu L."/>
            <person name="Ma J."/>
        </authorList>
    </citation>
    <scope>NUCLEOTIDE SEQUENCE [LARGE SCALE GENOMIC DNA]</scope>
    <source>
        <strain evidence="3 4">SKJ47</strain>
    </source>
</reference>
<gene>
    <name evidence="3" type="ORF">ACFQE9_12360</name>
</gene>
<dbReference type="Gene3D" id="2.40.50.140">
    <property type="entry name" value="Nucleic acid-binding proteins"/>
    <property type="match status" value="1"/>
</dbReference>
<dbReference type="Gene3D" id="2.40.50.1010">
    <property type="match status" value="1"/>
</dbReference>
<name>A0ABD5UYY3_9EURY</name>
<dbReference type="InterPro" id="IPR003029">
    <property type="entry name" value="S1_domain"/>
</dbReference>
<evidence type="ECO:0000259" key="2">
    <source>
        <dbReference type="PROSITE" id="PS50126"/>
    </source>
</evidence>
<evidence type="ECO:0000313" key="4">
    <source>
        <dbReference type="Proteomes" id="UP001596296"/>
    </source>
</evidence>
<dbReference type="SUPFAM" id="SSF50249">
    <property type="entry name" value="Nucleic acid-binding proteins"/>
    <property type="match status" value="2"/>
</dbReference>
<dbReference type="Pfam" id="PF01336">
    <property type="entry name" value="tRNA_anti-codon"/>
    <property type="match status" value="1"/>
</dbReference>
<organism evidence="3 4">
    <name type="scientific">Halopenitus salinus</name>
    <dbReference type="NCBI Taxonomy" id="1198295"/>
    <lineage>
        <taxon>Archaea</taxon>
        <taxon>Methanobacteriati</taxon>
        <taxon>Methanobacteriota</taxon>
        <taxon>Stenosarchaea group</taxon>
        <taxon>Halobacteria</taxon>
        <taxon>Halobacteriales</taxon>
        <taxon>Haloferacaceae</taxon>
        <taxon>Halopenitus</taxon>
    </lineage>
</organism>
<protein>
    <submittedName>
        <fullName evidence="3">DHH family phosphoesterase</fullName>
    </submittedName>
</protein>
<dbReference type="SMART" id="SM00316">
    <property type="entry name" value="S1"/>
    <property type="match status" value="1"/>
</dbReference>
<dbReference type="Proteomes" id="UP001596296">
    <property type="component" value="Unassembled WGS sequence"/>
</dbReference>
<dbReference type="RefSeq" id="WP_379745020.1">
    <property type="nucleotide sequence ID" value="NZ_JBHSVN010000001.1"/>
</dbReference>
<feature type="domain" description="S1 motif" evidence="2">
    <location>
        <begin position="97"/>
        <end position="162"/>
    </location>
</feature>
<sequence>MTDQFAGDSGTRDDSSPDSDADGSTEADSFEYVEEAAAAERSDDADGSADASNDPADAGTDPVDETHDPNESDESDDDRPVVHDLAPDCTRADVEVGAHYHAEVNGVVDYGVFVDVSDSVSGLVHESNLSGSYEVGDRLVVKLEEVRENGDVAFDDVDLQDYRTEIVEHEPTIARIRGLKPAENVTVEGEIVQAKQTGGPTIFAVSDATGIVSCAAFEEAGVRAYPDIEVGDLVRVEGDVETREDALQIEVDSMQPLKDERARSARERIDETLAERSEPADVDPLIEWEAFEPIREDLIEVARRLRRTVLEGRPIRARHHADGDGMCAAIPVQYALENFIRDVHEDADAPRHLFKRLPSKAPYYEMEDVTRDLNFALGGRARHGQKLPLLLMLDNGSTEEDVPAYENLAHYDIPIVAVDHHHPDPEAVEPLLDAHVNPYLHGEDYRITTGMMCVELARLIDPTIDGELDHVPAVAGLSDRSKADAMSEYLSLAADAGYDRSHVLDIGEALDYAAHWLRYSEGKTLVNDVLDVNCPDPDRHGELVEFLSERAERDVERQIDAVEEHVEHERLASGARLYRIDLDEYAHRFTYPAPGKTTGKLHDTKVEETGDPVITIGYGPDFAVLRSDGVRLDIPTMVTELNEELPGAGVSGGGHLVVGSIKFVKGRRSEVIETLVGKMADAEIDEALSSATVLED</sequence>
<dbReference type="InterPro" id="IPR004365">
    <property type="entry name" value="NA-bd_OB_tRNA"/>
</dbReference>
<evidence type="ECO:0000313" key="3">
    <source>
        <dbReference type="EMBL" id="MFC6893392.1"/>
    </source>
</evidence>
<evidence type="ECO:0000256" key="1">
    <source>
        <dbReference type="SAM" id="MobiDB-lite"/>
    </source>
</evidence>
<dbReference type="CDD" id="cd04473">
    <property type="entry name" value="S1_RecJ_like"/>
    <property type="match status" value="1"/>
</dbReference>
<keyword evidence="4" id="KW-1185">Reference proteome</keyword>
<proteinExistence type="predicted"/>
<dbReference type="AlphaFoldDB" id="A0ABD5UYY3"/>
<dbReference type="InterPro" id="IPR012340">
    <property type="entry name" value="NA-bd_OB-fold"/>
</dbReference>
<dbReference type="InterPro" id="IPR001667">
    <property type="entry name" value="DDH_dom"/>
</dbReference>
<dbReference type="PROSITE" id="PS50126">
    <property type="entry name" value="S1"/>
    <property type="match status" value="1"/>
</dbReference>
<accession>A0ABD5UYY3</accession>
<dbReference type="Pfam" id="PF00575">
    <property type="entry name" value="S1"/>
    <property type="match status" value="1"/>
</dbReference>
<feature type="compositionally biased region" description="Acidic residues" evidence="1">
    <location>
        <begin position="16"/>
        <end position="34"/>
    </location>
</feature>
<dbReference type="CDD" id="cd04487">
    <property type="entry name" value="RecJ_OBF2_like"/>
    <property type="match status" value="1"/>
</dbReference>
<feature type="compositionally biased region" description="Low complexity" evidence="1">
    <location>
        <begin position="48"/>
        <end position="58"/>
    </location>
</feature>
<feature type="region of interest" description="Disordered" evidence="1">
    <location>
        <begin position="1"/>
        <end position="84"/>
    </location>
</feature>
<comment type="caution">
    <text evidence="3">The sequence shown here is derived from an EMBL/GenBank/DDBJ whole genome shotgun (WGS) entry which is preliminary data.</text>
</comment>
<dbReference type="Pfam" id="PF01368">
    <property type="entry name" value="DHH"/>
    <property type="match status" value="1"/>
</dbReference>